<feature type="domain" description="PepSY" evidence="2">
    <location>
        <begin position="9"/>
        <end position="91"/>
    </location>
</feature>
<sequence length="99" mass="10646">MTRSLLFPAAIAAALGLPAMGMAQATPDQPVPMAQPVQWMALGTLAARLEAQGYTLLEAEREDGRYWEVKMLDRSGARLKARFDGATGTPIGDSRRGND</sequence>
<feature type="chain" id="PRO_5032373778" evidence="1">
    <location>
        <begin position="26"/>
        <end position="99"/>
    </location>
</feature>
<evidence type="ECO:0000259" key="2">
    <source>
        <dbReference type="Pfam" id="PF13670"/>
    </source>
</evidence>
<evidence type="ECO:0000313" key="4">
    <source>
        <dbReference type="Proteomes" id="UP000466730"/>
    </source>
</evidence>
<protein>
    <submittedName>
        <fullName evidence="3">PepSY domain-containing protein</fullName>
    </submittedName>
</protein>
<keyword evidence="1" id="KW-0732">Signal</keyword>
<organism evidence="3 4">
    <name type="scientific">Rhodovulum strictum</name>
    <dbReference type="NCBI Taxonomy" id="58314"/>
    <lineage>
        <taxon>Bacteria</taxon>
        <taxon>Pseudomonadati</taxon>
        <taxon>Pseudomonadota</taxon>
        <taxon>Alphaproteobacteria</taxon>
        <taxon>Rhodobacterales</taxon>
        <taxon>Paracoccaceae</taxon>
        <taxon>Rhodovulum</taxon>
    </lineage>
</organism>
<dbReference type="Proteomes" id="UP000466730">
    <property type="component" value="Unassembled WGS sequence"/>
</dbReference>
<dbReference type="OrthoDB" id="7365433at2"/>
<dbReference type="RefSeq" id="WP_153750234.1">
    <property type="nucleotide sequence ID" value="NZ_BAAADI010000009.1"/>
</dbReference>
<comment type="caution">
    <text evidence="3">The sequence shown here is derived from an EMBL/GenBank/DDBJ whole genome shotgun (WGS) entry which is preliminary data.</text>
</comment>
<dbReference type="Pfam" id="PF13670">
    <property type="entry name" value="PepSY_2"/>
    <property type="match status" value="1"/>
</dbReference>
<dbReference type="AlphaFoldDB" id="A0A844BPS9"/>
<evidence type="ECO:0000256" key="1">
    <source>
        <dbReference type="SAM" id="SignalP"/>
    </source>
</evidence>
<feature type="signal peptide" evidence="1">
    <location>
        <begin position="1"/>
        <end position="25"/>
    </location>
</feature>
<name>A0A844BPS9_9RHOB</name>
<accession>A0A844BPS9</accession>
<evidence type="ECO:0000313" key="3">
    <source>
        <dbReference type="EMBL" id="MRH22982.1"/>
    </source>
</evidence>
<proteinExistence type="predicted"/>
<dbReference type="EMBL" id="WJPO01000081">
    <property type="protein sequence ID" value="MRH22982.1"/>
    <property type="molecule type" value="Genomic_DNA"/>
</dbReference>
<gene>
    <name evidence="3" type="ORF">GH815_18710</name>
</gene>
<keyword evidence="4" id="KW-1185">Reference proteome</keyword>
<reference evidence="3 4" key="1">
    <citation type="submission" date="2019-11" db="EMBL/GenBank/DDBJ databases">
        <title>Draft Whole-Genome sequence of the marine photosynthetic bacterium Rhodovulum strictum DSM 11289.</title>
        <authorList>
            <person name="Kyndt J.A."/>
            <person name="Meyer T.E."/>
        </authorList>
    </citation>
    <scope>NUCLEOTIDE SEQUENCE [LARGE SCALE GENOMIC DNA]</scope>
    <source>
        <strain evidence="3 4">DSM 11289</strain>
    </source>
</reference>
<dbReference type="InterPro" id="IPR025711">
    <property type="entry name" value="PepSY"/>
</dbReference>